<dbReference type="RefSeq" id="WP_154480497.1">
    <property type="nucleotide sequence ID" value="NZ_VUNF01000004.1"/>
</dbReference>
<dbReference type="AlphaFoldDB" id="A0A6I2TT23"/>
<accession>A0A6I2TT23</accession>
<sequence length="60" mass="6600">MFIPFFSTKPSGSGIGLSISRQMLMMQSINLSLAEHNVAGFHVTFRMNSCDIVTSLCTML</sequence>
<proteinExistence type="predicted"/>
<dbReference type="InterPro" id="IPR036890">
    <property type="entry name" value="HATPase_C_sf"/>
</dbReference>
<organism evidence="1 2">
    <name type="scientific">Segatella copri</name>
    <dbReference type="NCBI Taxonomy" id="165179"/>
    <lineage>
        <taxon>Bacteria</taxon>
        <taxon>Pseudomonadati</taxon>
        <taxon>Bacteroidota</taxon>
        <taxon>Bacteroidia</taxon>
        <taxon>Bacteroidales</taxon>
        <taxon>Prevotellaceae</taxon>
        <taxon>Segatella</taxon>
    </lineage>
</organism>
<dbReference type="SUPFAM" id="SSF55874">
    <property type="entry name" value="ATPase domain of HSP90 chaperone/DNA topoisomerase II/histidine kinase"/>
    <property type="match status" value="1"/>
</dbReference>
<reference evidence="1 2" key="1">
    <citation type="submission" date="2019-08" db="EMBL/GenBank/DDBJ databases">
        <title>In-depth cultivation of the pig gut microbiome towards novel bacterial diversity and tailored functional studies.</title>
        <authorList>
            <person name="Wylensek D."/>
            <person name="Hitch T.C.A."/>
            <person name="Clavel T."/>
        </authorList>
    </citation>
    <scope>NUCLEOTIDE SEQUENCE [LARGE SCALE GENOMIC DNA]</scope>
    <source>
        <strain evidence="1 2">LKV-178-WT-2C</strain>
    </source>
</reference>
<gene>
    <name evidence="1" type="ORF">FYJ72_04090</name>
</gene>
<comment type="caution">
    <text evidence="1">The sequence shown here is derived from an EMBL/GenBank/DDBJ whole genome shotgun (WGS) entry which is preliminary data.</text>
</comment>
<dbReference type="EMBL" id="VUNF01000004">
    <property type="protein sequence ID" value="MST76881.1"/>
    <property type="molecule type" value="Genomic_DNA"/>
</dbReference>
<protein>
    <submittedName>
        <fullName evidence="1">Uncharacterized protein</fullName>
    </submittedName>
</protein>
<dbReference type="Gene3D" id="3.30.565.10">
    <property type="entry name" value="Histidine kinase-like ATPase, C-terminal domain"/>
    <property type="match status" value="1"/>
</dbReference>
<evidence type="ECO:0000313" key="1">
    <source>
        <dbReference type="EMBL" id="MST76881.1"/>
    </source>
</evidence>
<dbReference type="Proteomes" id="UP000450161">
    <property type="component" value="Unassembled WGS sequence"/>
</dbReference>
<name>A0A6I2TT23_9BACT</name>
<evidence type="ECO:0000313" key="2">
    <source>
        <dbReference type="Proteomes" id="UP000450161"/>
    </source>
</evidence>